<dbReference type="Proteomes" id="UP000075583">
    <property type="component" value="Unassembled WGS sequence"/>
</dbReference>
<accession>A0A150XLI6</accession>
<dbReference type="AlphaFoldDB" id="A0A150XLI6"/>
<keyword evidence="2" id="KW-1185">Reference proteome</keyword>
<proteinExistence type="predicted"/>
<evidence type="ECO:0008006" key="3">
    <source>
        <dbReference type="Google" id="ProtNLM"/>
    </source>
</evidence>
<dbReference type="SUPFAM" id="SSF50969">
    <property type="entry name" value="YVTN repeat-like/Quinoprotein amine dehydrogenase"/>
    <property type="match status" value="1"/>
</dbReference>
<dbReference type="STRING" id="279360.MB14_17060"/>
<dbReference type="EMBL" id="LQZQ01000006">
    <property type="protein sequence ID" value="KYG79571.1"/>
    <property type="molecule type" value="Genomic_DNA"/>
</dbReference>
<name>A0A150XLI6_ROSEK</name>
<evidence type="ECO:0000313" key="1">
    <source>
        <dbReference type="EMBL" id="KYG79571.1"/>
    </source>
</evidence>
<reference evidence="1" key="1">
    <citation type="submission" date="2016-01" db="EMBL/GenBank/DDBJ databases">
        <title>Genome sequencing of Roseivirga ehrenbergii KMM 6017.</title>
        <authorList>
            <person name="Selvaratnam C."/>
            <person name="Thevarajoo S."/>
            <person name="Goh K.M."/>
            <person name="Ee R."/>
            <person name="Chan K.-G."/>
            <person name="Chong C.S."/>
        </authorList>
    </citation>
    <scope>NUCLEOTIDE SEQUENCE [LARGE SCALE GENOMIC DNA]</scope>
    <source>
        <strain evidence="1">KMM 6017</strain>
    </source>
</reference>
<dbReference type="RefSeq" id="WP_062590816.1">
    <property type="nucleotide sequence ID" value="NZ_LQZQ01000006.1"/>
</dbReference>
<protein>
    <recommendedName>
        <fullName evidence="3">6-bladed beta-propeller</fullName>
    </recommendedName>
</protein>
<sequence length="355" mass="40504">MKISKYSLVAGVFYALLFCDIKSSKAQVFSPDKNGEAIELVGQPKAFSSGEVFLPGFLNTFGDLIIIQDDADSMVYKVFNRHTLEFIVSFGKKGMGPNEISFGPTAVHQDIENTESFEFYDFGKKRLIKLSLENILANDIANFSQYVVFPPELINAQLAIFLDEDHVVGSGGIREGKLFFYNTNTESIKYTDFIPKTKKPLPTDRDRGYLYSNKMTVNREAKRIAVVNEYFKQLEIYNYEGALVKTYSFPDTEEPIFYLRESITSDETVLHYNGICSTKDFIYASYIGFDDIELEKLNYDIPTEIHVFTWEGSLHKIIKLDRPIKALTVTEDNKTLIAVDPLNEDMPLVMYNIKP</sequence>
<gene>
    <name evidence="1" type="ORF">MB14_17060</name>
</gene>
<organism evidence="1 2">
    <name type="scientific">Roseivirga ehrenbergii (strain DSM 102268 / JCM 13514 / KCTC 12282 / NCIMB 14502 / KMM 6017)</name>
    <dbReference type="NCBI Taxonomy" id="279360"/>
    <lineage>
        <taxon>Bacteria</taxon>
        <taxon>Pseudomonadati</taxon>
        <taxon>Bacteroidota</taxon>
        <taxon>Cytophagia</taxon>
        <taxon>Cytophagales</taxon>
        <taxon>Roseivirgaceae</taxon>
        <taxon>Roseivirga</taxon>
    </lineage>
</organism>
<dbReference type="Pfam" id="PF15869">
    <property type="entry name" value="TolB_like"/>
    <property type="match status" value="1"/>
</dbReference>
<dbReference type="InterPro" id="IPR011044">
    <property type="entry name" value="Quino_amine_DH_bsu"/>
</dbReference>
<dbReference type="OrthoDB" id="1100397at2"/>
<evidence type="ECO:0000313" key="2">
    <source>
        <dbReference type="Proteomes" id="UP000075583"/>
    </source>
</evidence>
<comment type="caution">
    <text evidence="1">The sequence shown here is derived from an EMBL/GenBank/DDBJ whole genome shotgun (WGS) entry which is preliminary data.</text>
</comment>